<name>A0A022RKZ2_ERYGU</name>
<dbReference type="EMBL" id="KI630394">
    <property type="protein sequence ID" value="EYU40674.1"/>
    <property type="molecule type" value="Genomic_DNA"/>
</dbReference>
<dbReference type="SUPFAM" id="SSF53335">
    <property type="entry name" value="S-adenosyl-L-methionine-dependent methyltransferases"/>
    <property type="match status" value="1"/>
</dbReference>
<accession>A0A022RKZ2</accession>
<dbReference type="InterPro" id="IPR029063">
    <property type="entry name" value="SAM-dependent_MTases_sf"/>
</dbReference>
<keyword evidence="6" id="KW-1185">Reference proteome</keyword>
<sequence>MTTVSQHYFGSIEDDGFSIRIIENMKEEYGLFVWPSSIILAEYIWQQKSRFSGSNVVELGAGTSLPGLVAAKVGAHVTLTDDSNRSEVLDSMRKLCNINDLNCRVLGLTWGVWDPPVFSLYPNIILGADVFYDTAAFDDLFATVTYLLQRCPDSVFITTYHNRSGHHLIEFLMEKWCLKCTKLVDGFSLLPSHKASNLSGNIQLAEIVFDTSK</sequence>
<organism evidence="5 6">
    <name type="scientific">Erythranthe guttata</name>
    <name type="common">Yellow monkey flower</name>
    <name type="synonym">Mimulus guttatus</name>
    <dbReference type="NCBI Taxonomy" id="4155"/>
    <lineage>
        <taxon>Eukaryota</taxon>
        <taxon>Viridiplantae</taxon>
        <taxon>Streptophyta</taxon>
        <taxon>Embryophyta</taxon>
        <taxon>Tracheophyta</taxon>
        <taxon>Spermatophyta</taxon>
        <taxon>Magnoliopsida</taxon>
        <taxon>eudicotyledons</taxon>
        <taxon>Gunneridae</taxon>
        <taxon>Pentapetalae</taxon>
        <taxon>asterids</taxon>
        <taxon>lamiids</taxon>
        <taxon>Lamiales</taxon>
        <taxon>Phrymaceae</taxon>
        <taxon>Erythranthe</taxon>
    </lineage>
</organism>
<dbReference type="Proteomes" id="UP000030748">
    <property type="component" value="Unassembled WGS sequence"/>
</dbReference>
<comment type="similarity">
    <text evidence="4">Belongs to the methyltransferase superfamily. METTL23 family.</text>
</comment>
<dbReference type="PANTHER" id="PTHR14614">
    <property type="entry name" value="HEPATOCELLULAR CARCINOMA-ASSOCIATED ANTIGEN"/>
    <property type="match status" value="1"/>
</dbReference>
<evidence type="ECO:0000313" key="5">
    <source>
        <dbReference type="EMBL" id="EYU40674.1"/>
    </source>
</evidence>
<dbReference type="InterPro" id="IPR019410">
    <property type="entry name" value="Methyltransf_16"/>
</dbReference>
<dbReference type="AlphaFoldDB" id="A0A022RKZ2"/>
<dbReference type="GO" id="GO:0032259">
    <property type="term" value="P:methylation"/>
    <property type="evidence" value="ECO:0007669"/>
    <property type="project" value="UniProtKB-KW"/>
</dbReference>
<keyword evidence="3" id="KW-0949">S-adenosyl-L-methionine</keyword>
<dbReference type="Gene3D" id="3.40.50.150">
    <property type="entry name" value="Vaccinia Virus protein VP39"/>
    <property type="match status" value="1"/>
</dbReference>
<evidence type="ECO:0000256" key="4">
    <source>
        <dbReference type="ARBA" id="ARBA00043988"/>
    </source>
</evidence>
<dbReference type="PANTHER" id="PTHR14614:SF164">
    <property type="entry name" value="HISTONE-ARGININE METHYLTRANSFERASE METTL23"/>
    <property type="match status" value="1"/>
</dbReference>
<evidence type="ECO:0008006" key="7">
    <source>
        <dbReference type="Google" id="ProtNLM"/>
    </source>
</evidence>
<protein>
    <recommendedName>
        <fullName evidence="7">Methyltransferase-like protein 23</fullName>
    </recommendedName>
</protein>
<evidence type="ECO:0000313" key="6">
    <source>
        <dbReference type="Proteomes" id="UP000030748"/>
    </source>
</evidence>
<keyword evidence="1" id="KW-0489">Methyltransferase</keyword>
<evidence type="ECO:0000256" key="1">
    <source>
        <dbReference type="ARBA" id="ARBA00022603"/>
    </source>
</evidence>
<evidence type="ECO:0000256" key="3">
    <source>
        <dbReference type="ARBA" id="ARBA00022691"/>
    </source>
</evidence>
<dbReference type="GO" id="GO:0005737">
    <property type="term" value="C:cytoplasm"/>
    <property type="evidence" value="ECO:0000318"/>
    <property type="project" value="GO_Central"/>
</dbReference>
<dbReference type="GO" id="GO:0008276">
    <property type="term" value="F:protein methyltransferase activity"/>
    <property type="evidence" value="ECO:0000318"/>
    <property type="project" value="GO_Central"/>
</dbReference>
<dbReference type="Pfam" id="PF10294">
    <property type="entry name" value="Methyltransf_16"/>
    <property type="match status" value="1"/>
</dbReference>
<proteinExistence type="inferred from homology"/>
<evidence type="ECO:0000256" key="2">
    <source>
        <dbReference type="ARBA" id="ARBA00022679"/>
    </source>
</evidence>
<dbReference type="eggNOG" id="KOG2793">
    <property type="taxonomic scope" value="Eukaryota"/>
</dbReference>
<gene>
    <name evidence="5" type="ORF">MIMGU_mgv1a013664mg</name>
</gene>
<dbReference type="GO" id="GO:0005634">
    <property type="term" value="C:nucleus"/>
    <property type="evidence" value="ECO:0000318"/>
    <property type="project" value="GO_Central"/>
</dbReference>
<keyword evidence="2" id="KW-0808">Transferase</keyword>
<dbReference type="STRING" id="4155.A0A022RKZ2"/>
<reference evidence="5 6" key="1">
    <citation type="journal article" date="2013" name="Proc. Natl. Acad. Sci. U.S.A.">
        <title>Fine-scale variation in meiotic recombination in Mimulus inferred from population shotgun sequencing.</title>
        <authorList>
            <person name="Hellsten U."/>
            <person name="Wright K.M."/>
            <person name="Jenkins J."/>
            <person name="Shu S."/>
            <person name="Yuan Y."/>
            <person name="Wessler S.R."/>
            <person name="Schmutz J."/>
            <person name="Willis J.H."/>
            <person name="Rokhsar D.S."/>
        </authorList>
    </citation>
    <scope>NUCLEOTIDE SEQUENCE [LARGE SCALE GENOMIC DNA]</scope>
    <source>
        <strain evidence="6">cv. DUN x IM62</strain>
    </source>
</reference>